<dbReference type="SUPFAM" id="SSF50182">
    <property type="entry name" value="Sm-like ribonucleoproteins"/>
    <property type="match status" value="1"/>
</dbReference>
<reference evidence="10 11" key="1">
    <citation type="submission" date="2017-09" db="EMBL/GenBank/DDBJ databases">
        <title>Depth-based differentiation of microbial function through sediment-hosted aquifers and enrichment of novel symbionts in the deep terrestrial subsurface.</title>
        <authorList>
            <person name="Probst A.J."/>
            <person name="Ladd B."/>
            <person name="Jarett J.K."/>
            <person name="Geller-Mcgrath D.E."/>
            <person name="Sieber C.M."/>
            <person name="Emerson J.B."/>
            <person name="Anantharaman K."/>
            <person name="Thomas B.C."/>
            <person name="Malmstrom R."/>
            <person name="Stieglmeier M."/>
            <person name="Klingl A."/>
            <person name="Woyke T."/>
            <person name="Ryan C.M."/>
            <person name="Banfield J.F."/>
        </authorList>
    </citation>
    <scope>NUCLEOTIDE SEQUENCE [LARGE SCALE GENOMIC DNA]</scope>
    <source>
        <strain evidence="10">CG22_combo_CG10-13_8_21_14_all_39_12</strain>
    </source>
</reference>
<evidence type="ECO:0000256" key="1">
    <source>
        <dbReference type="ARBA" id="ARBA00004651"/>
    </source>
</evidence>
<dbReference type="Pfam" id="PF00924">
    <property type="entry name" value="MS_channel_2nd"/>
    <property type="match status" value="1"/>
</dbReference>
<evidence type="ECO:0000256" key="3">
    <source>
        <dbReference type="ARBA" id="ARBA00022475"/>
    </source>
</evidence>
<proteinExistence type="inferred from homology"/>
<dbReference type="EMBL" id="PCSU01000058">
    <property type="protein sequence ID" value="PIP56365.1"/>
    <property type="molecule type" value="Genomic_DNA"/>
</dbReference>
<evidence type="ECO:0000256" key="2">
    <source>
        <dbReference type="ARBA" id="ARBA00008017"/>
    </source>
</evidence>
<protein>
    <recommendedName>
        <fullName evidence="12">Mechanosensitive ion channel protein MscS</fullName>
    </recommendedName>
</protein>
<dbReference type="PANTHER" id="PTHR30460">
    <property type="entry name" value="MODERATE CONDUCTANCE MECHANOSENSITIVE CHANNEL YBIO"/>
    <property type="match status" value="1"/>
</dbReference>
<dbReference type="Proteomes" id="UP000228495">
    <property type="component" value="Unassembled WGS sequence"/>
</dbReference>
<keyword evidence="4 7" id="KW-0812">Transmembrane</keyword>
<sequence length="188" mass="20852">MQIIQDIMTSYLGIEIVAHLVRTVIQIAIAIVLQRSANFFVHRVLDNVQNRKHIHGHSFNNARFDTLQQVLHNIISVVIWGIVFVMVLAEWGMNITPIITGAGVLGLAIGFGSQTLVKDMVSGFFILLENQFNIGDKIEISGTRGFVVDINLRTTILKGSDESVHIIPNSQITRVSKNLPEVQPDTDA</sequence>
<dbReference type="Gene3D" id="1.10.287.1260">
    <property type="match status" value="1"/>
</dbReference>
<dbReference type="GO" id="GO:0005886">
    <property type="term" value="C:plasma membrane"/>
    <property type="evidence" value="ECO:0007669"/>
    <property type="project" value="UniProtKB-SubCell"/>
</dbReference>
<evidence type="ECO:0000256" key="6">
    <source>
        <dbReference type="ARBA" id="ARBA00023136"/>
    </source>
</evidence>
<dbReference type="InterPro" id="IPR010920">
    <property type="entry name" value="LSM_dom_sf"/>
</dbReference>
<evidence type="ECO:0000256" key="4">
    <source>
        <dbReference type="ARBA" id="ARBA00022692"/>
    </source>
</evidence>
<dbReference type="SUPFAM" id="SSF82861">
    <property type="entry name" value="Mechanosensitive channel protein MscS (YggB), transmembrane region"/>
    <property type="match status" value="1"/>
</dbReference>
<evidence type="ECO:0000256" key="5">
    <source>
        <dbReference type="ARBA" id="ARBA00022989"/>
    </source>
</evidence>
<comment type="subcellular location">
    <subcellularLocation>
        <location evidence="1">Cell membrane</location>
        <topology evidence="1">Multi-pass membrane protein</topology>
    </subcellularLocation>
</comment>
<gene>
    <name evidence="10" type="ORF">COX05_03425</name>
</gene>
<dbReference type="Gene3D" id="2.30.30.60">
    <property type="match status" value="1"/>
</dbReference>
<keyword evidence="3" id="KW-1003">Cell membrane</keyword>
<dbReference type="InterPro" id="IPR006685">
    <property type="entry name" value="MscS_channel_2nd"/>
</dbReference>
<comment type="caution">
    <text evidence="10">The sequence shown here is derived from an EMBL/GenBank/DDBJ whole genome shotgun (WGS) entry which is preliminary data.</text>
</comment>
<feature type="domain" description="Mechanosensitive ion channel MscS" evidence="8">
    <location>
        <begin position="115"/>
        <end position="173"/>
    </location>
</feature>
<dbReference type="Pfam" id="PF21088">
    <property type="entry name" value="MS_channel_1st"/>
    <property type="match status" value="1"/>
</dbReference>
<dbReference type="GO" id="GO:0008381">
    <property type="term" value="F:mechanosensitive monoatomic ion channel activity"/>
    <property type="evidence" value="ECO:0007669"/>
    <property type="project" value="InterPro"/>
</dbReference>
<evidence type="ECO:0000313" key="10">
    <source>
        <dbReference type="EMBL" id="PIP56365.1"/>
    </source>
</evidence>
<keyword evidence="6 7" id="KW-0472">Membrane</keyword>
<evidence type="ECO:0000313" key="11">
    <source>
        <dbReference type="Proteomes" id="UP000228495"/>
    </source>
</evidence>
<dbReference type="InterPro" id="IPR045276">
    <property type="entry name" value="YbiO_bact"/>
</dbReference>
<feature type="domain" description="Mechanosensitive ion channel transmembrane helices 2/3" evidence="9">
    <location>
        <begin position="73"/>
        <end position="114"/>
    </location>
</feature>
<dbReference type="AlphaFoldDB" id="A0A2H0BFC8"/>
<comment type="similarity">
    <text evidence="2">Belongs to the MscS (TC 1.A.23) family.</text>
</comment>
<dbReference type="InterPro" id="IPR023408">
    <property type="entry name" value="MscS_beta-dom_sf"/>
</dbReference>
<feature type="transmembrane region" description="Helical" evidence="7">
    <location>
        <begin position="12"/>
        <end position="33"/>
    </location>
</feature>
<feature type="transmembrane region" description="Helical" evidence="7">
    <location>
        <begin position="95"/>
        <end position="117"/>
    </location>
</feature>
<evidence type="ECO:0000256" key="7">
    <source>
        <dbReference type="SAM" id="Phobius"/>
    </source>
</evidence>
<evidence type="ECO:0000259" key="9">
    <source>
        <dbReference type="Pfam" id="PF21088"/>
    </source>
</evidence>
<keyword evidence="5 7" id="KW-1133">Transmembrane helix</keyword>
<organism evidence="10 11">
    <name type="scientific">candidate division WWE3 bacterium CG22_combo_CG10-13_8_21_14_all_39_12</name>
    <dbReference type="NCBI Taxonomy" id="1975094"/>
    <lineage>
        <taxon>Bacteria</taxon>
        <taxon>Katanobacteria</taxon>
    </lineage>
</organism>
<accession>A0A2H0BFC8</accession>
<name>A0A2H0BFC8_UNCKA</name>
<evidence type="ECO:0000259" key="8">
    <source>
        <dbReference type="Pfam" id="PF00924"/>
    </source>
</evidence>
<dbReference type="InterPro" id="IPR011014">
    <property type="entry name" value="MscS_channel_TM-2"/>
</dbReference>
<evidence type="ECO:0008006" key="12">
    <source>
        <dbReference type="Google" id="ProtNLM"/>
    </source>
</evidence>
<feature type="transmembrane region" description="Helical" evidence="7">
    <location>
        <begin position="70"/>
        <end position="89"/>
    </location>
</feature>
<dbReference type="PANTHER" id="PTHR30460:SF0">
    <property type="entry name" value="MODERATE CONDUCTANCE MECHANOSENSITIVE CHANNEL YBIO"/>
    <property type="match status" value="1"/>
</dbReference>
<dbReference type="InterPro" id="IPR049142">
    <property type="entry name" value="MS_channel_1st"/>
</dbReference>